<dbReference type="EMBL" id="LGTL01000024">
    <property type="protein sequence ID" value="KPA75610.1"/>
    <property type="molecule type" value="Genomic_DNA"/>
</dbReference>
<dbReference type="OMA" id="CRYLKSE"/>
<feature type="region of interest" description="Disordered" evidence="2">
    <location>
        <begin position="1151"/>
        <end position="1182"/>
    </location>
</feature>
<dbReference type="Proteomes" id="UP000037923">
    <property type="component" value="Unassembled WGS sequence"/>
</dbReference>
<feature type="compositionally biased region" description="Low complexity" evidence="2">
    <location>
        <begin position="111"/>
        <end position="136"/>
    </location>
</feature>
<evidence type="ECO:0000313" key="4">
    <source>
        <dbReference type="Proteomes" id="UP000037923"/>
    </source>
</evidence>
<feature type="compositionally biased region" description="Polar residues" evidence="2">
    <location>
        <begin position="1"/>
        <end position="16"/>
    </location>
</feature>
<feature type="compositionally biased region" description="Polar residues" evidence="2">
    <location>
        <begin position="1464"/>
        <end position="1476"/>
    </location>
</feature>
<evidence type="ECO:0000256" key="1">
    <source>
        <dbReference type="SAM" id="Coils"/>
    </source>
</evidence>
<keyword evidence="4" id="KW-1185">Reference proteome</keyword>
<dbReference type="RefSeq" id="XP_015654049.1">
    <property type="nucleotide sequence ID" value="XM_015807510.1"/>
</dbReference>
<feature type="compositionally biased region" description="Low complexity" evidence="2">
    <location>
        <begin position="222"/>
        <end position="242"/>
    </location>
</feature>
<dbReference type="EMBL" id="LGTL01000024">
    <property type="protein sequence ID" value="KPA75609.1"/>
    <property type="molecule type" value="Genomic_DNA"/>
</dbReference>
<feature type="compositionally biased region" description="Low complexity" evidence="2">
    <location>
        <begin position="20"/>
        <end position="33"/>
    </location>
</feature>
<protein>
    <submittedName>
        <fullName evidence="3">Uncharacterized protein</fullName>
    </submittedName>
</protein>
<feature type="region of interest" description="Disordered" evidence="2">
    <location>
        <begin position="658"/>
        <end position="749"/>
    </location>
</feature>
<evidence type="ECO:0000313" key="3">
    <source>
        <dbReference type="EMBL" id="KPA75609.1"/>
    </source>
</evidence>
<feature type="compositionally biased region" description="Low complexity" evidence="2">
    <location>
        <begin position="64"/>
        <end position="81"/>
    </location>
</feature>
<feature type="region of interest" description="Disordered" evidence="2">
    <location>
        <begin position="1"/>
        <end position="325"/>
    </location>
</feature>
<accession>A0A0M9FTG9</accession>
<dbReference type="PANTHER" id="PTHR45615">
    <property type="entry name" value="MYOSIN HEAVY CHAIN, NON-MUSCLE"/>
    <property type="match status" value="1"/>
</dbReference>
<sequence>MSAFTTPSRASTTHAAATQRAGSSSGRRVVRSALETLMDTATPELPGRAGNGISSATSSARFQSASAKRPAAAASSTSPFSVTYTRAPPGYNARGHPLSSSTVPHVPPAAPTTSFASSSATQTRNSSSGITAASSSKTLPTPAHREEPSALAFLSPQGKAARASSPSSVSRREERPQPSRRSSSKPHNTHAASAVSYDNDDVDGTHPSRSTRNARLKDRSRAPGASSSTPFAAPAAAPASPSRSLFSDVEAARQQQPQKQIPQNCEDVDDGGSPIMAAADTSFMDDSSEGDNDEDSTRVETEEEERRFRTSALRRRSNDGDGGDDVAVARVEAHASTSSAAIPTTEVERRIAAALRRYEKERDAEEEAVLRQVSDEVEAQATRYEALVAAYNGVCSDNTQLQEKLAAVTTARNGFEEALQNARQAQQAQRESMKRLEVELYHARDAQEDQRAQLQSESAEWEATRRRYERRHATLEAQLSQLRGDLQERDDRNTELIRQMEQQDKELSALRQRSSQRDTKAEDEYAEIHQRVLRLGQNMSTMEAALRERDDAIAHLQDQLAEATAANRDHADDVRLLQEEKEKIAAELASMRALAQKQTADVRKRMHRLSFVERQKDALRNEVGDARRTLSRSASEQAQVLKSLEDLVEEVKHLAADAAPRGNLSNGNTDGSDAGDVHGSGGHPAARTPAPDDTLVYEDDSNYSTVSDVEATTTSLVSAASRDSDRSDVDDDDHDGHGDVETPSSTPRQARTITTTTAAAAATAATAIIAKARKSKTASAAGDGGTLSVKRLSRLLHHDVARTHIVARELRRQVTELAKRQQQRRRQQRNTSPATSRSHSSTSTAPRTASADVDGKRRISGSASPLNSNSAHYTPQQRHDIVQKLEQACRYLKSQLSEAQAECQWRSLSMKKWEDDVQGARREVLHLEKERLRCTTEKETLELVKQELEEQLAEAQRRGAATAERCTAAEAALTEVKATLESTQHELEELAAAKKSAEAALEKEQGKSTHLAAQVTQCTAAQAALTDELAVLKDNHKATLSQLQIFRAQEATQQLKEEHDGRVRSSELSGLRTAVAQLRVAEGAWEAERVRLQSTVSALQNRIEGLKEEMAVRSQRGAALESAAALHTELESTTLRTIASIVDAPPFAWQEKKTNDDGAIPAPTTDARRASSSSSGYSGGAVVDVSPTEKKLFELDEPMIEEIVVEEDDRAVAAMVRTRLRQQQRRIARTPSSAARHCSSTTAAAATPTLRGTRSPSSTAAAAETCADASSAQLARLRQYVVTAVQGVALELVRLRALTRHGSSPAPALPSSQSTTHSARGGIPIPENDAAPAAAWFGATAGLEAQNRNPLPTPFAGEEVRLLDHRNTAVPFATPRDSTRVTPPHLPLPSLGSRSTSRDAQRMTTIHSGAAETPTAISKRRRNSFSSSPSPSQRQPAYDPSRRGRELAASTVHSPATEHVYNVSPWTPSQGLRSPSASPPMKETATAAAKVWSEVRRSASTEDGLSAYSSSATRGDVDGSGSPARPPSLRARPVTHDH</sequence>
<dbReference type="OrthoDB" id="267599at2759"/>
<evidence type="ECO:0000256" key="2">
    <source>
        <dbReference type="SAM" id="MobiDB-lite"/>
    </source>
</evidence>
<feature type="compositionally biased region" description="Low complexity" evidence="2">
    <location>
        <begin position="254"/>
        <end position="263"/>
    </location>
</feature>
<feature type="compositionally biased region" description="Low complexity" evidence="2">
    <location>
        <begin position="160"/>
        <end position="169"/>
    </location>
</feature>
<dbReference type="GeneID" id="26908765"/>
<feature type="region of interest" description="Disordered" evidence="2">
    <location>
        <begin position="1222"/>
        <end position="1258"/>
    </location>
</feature>
<feature type="region of interest" description="Disordered" evidence="2">
    <location>
        <begin position="816"/>
        <end position="876"/>
    </location>
</feature>
<feature type="compositionally biased region" description="Low complexity" evidence="2">
    <location>
        <begin position="1170"/>
        <end position="1182"/>
    </location>
</feature>
<proteinExistence type="predicted"/>
<feature type="coiled-coil region" evidence="1">
    <location>
        <begin position="1089"/>
        <end position="1116"/>
    </location>
</feature>
<feature type="compositionally biased region" description="Low complexity" evidence="2">
    <location>
        <begin position="1424"/>
        <end position="1436"/>
    </location>
</feature>
<feature type="coiled-coil region" evidence="1">
    <location>
        <begin position="882"/>
        <end position="1007"/>
    </location>
</feature>
<feature type="compositionally biased region" description="Polar residues" evidence="2">
    <location>
        <begin position="52"/>
        <end position="63"/>
    </location>
</feature>
<keyword evidence="1" id="KW-0175">Coiled coil</keyword>
<gene>
    <name evidence="3" type="ORF">ABB37_08481</name>
</gene>
<feature type="compositionally biased region" description="Low complexity" evidence="2">
    <location>
        <begin position="1303"/>
        <end position="1314"/>
    </location>
</feature>
<feature type="compositionally biased region" description="Polar residues" evidence="2">
    <location>
        <begin position="1501"/>
        <end position="1513"/>
    </location>
</feature>
<comment type="caution">
    <text evidence="3">The sequence shown here is derived from an EMBL/GenBank/DDBJ whole genome shotgun (WGS) entry which is preliminary data.</text>
</comment>
<feature type="region of interest" description="Disordered" evidence="2">
    <location>
        <begin position="1370"/>
        <end position="1538"/>
    </location>
</feature>
<reference evidence="3 4" key="1">
    <citation type="submission" date="2015-07" db="EMBL/GenBank/DDBJ databases">
        <title>High-quality genome of monoxenous trypanosomatid Leptomonas pyrrhocoris.</title>
        <authorList>
            <person name="Flegontov P."/>
            <person name="Butenko A."/>
            <person name="Firsov S."/>
            <person name="Vlcek C."/>
            <person name="Logacheva M.D."/>
            <person name="Field M."/>
            <person name="Filatov D."/>
            <person name="Flegontova O."/>
            <person name="Gerasimov E."/>
            <person name="Jackson A.P."/>
            <person name="Kelly S."/>
            <person name="Opperdoes F."/>
            <person name="O'Reilly A."/>
            <person name="Votypka J."/>
            <person name="Yurchenko V."/>
            <person name="Lukes J."/>
        </authorList>
    </citation>
    <scope>NUCLEOTIDE SEQUENCE [LARGE SCALE GENOMIC DNA]</scope>
    <source>
        <strain evidence="3">H10</strain>
    </source>
</reference>
<feature type="compositionally biased region" description="Low complexity" evidence="2">
    <location>
        <begin position="829"/>
        <end position="851"/>
    </location>
</feature>
<dbReference type="PANTHER" id="PTHR45615:SF66">
    <property type="entry name" value="CARD DOMAIN-CONTAINING PROTEIN"/>
    <property type="match status" value="1"/>
</dbReference>
<dbReference type="VEuPathDB" id="TriTrypDB:LpyrH10_24_1210"/>
<feature type="compositionally biased region" description="Low complexity" evidence="2">
    <location>
        <begin position="1232"/>
        <end position="1258"/>
    </location>
</feature>
<feature type="compositionally biased region" description="Polar residues" evidence="2">
    <location>
        <begin position="861"/>
        <end position="876"/>
    </location>
</feature>
<dbReference type="RefSeq" id="XP_015654048.1">
    <property type="nucleotide sequence ID" value="XM_015807509.1"/>
</dbReference>
<feature type="compositionally biased region" description="Basic and acidic residues" evidence="2">
    <location>
        <begin position="295"/>
        <end position="308"/>
    </location>
</feature>
<feature type="compositionally biased region" description="Low complexity" evidence="2">
    <location>
        <begin position="1519"/>
        <end position="1532"/>
    </location>
</feature>
<name>A0A0M9FTG9_LEPPY</name>
<feature type="compositionally biased region" description="Polar residues" evidence="2">
    <location>
        <begin position="702"/>
        <end position="716"/>
    </location>
</feature>
<feature type="region of interest" description="Disordered" evidence="2">
    <location>
        <begin position="503"/>
        <end position="523"/>
    </location>
</feature>
<organism evidence="3 4">
    <name type="scientific">Leptomonas pyrrhocoris</name>
    <name type="common">Firebug parasite</name>
    <dbReference type="NCBI Taxonomy" id="157538"/>
    <lineage>
        <taxon>Eukaryota</taxon>
        <taxon>Discoba</taxon>
        <taxon>Euglenozoa</taxon>
        <taxon>Kinetoplastea</taxon>
        <taxon>Metakinetoplastina</taxon>
        <taxon>Trypanosomatida</taxon>
        <taxon>Trypanosomatidae</taxon>
        <taxon>Leishmaniinae</taxon>
        <taxon>Leptomonas</taxon>
    </lineage>
</organism>
<feature type="coiled-coil region" evidence="1">
    <location>
        <begin position="546"/>
        <end position="629"/>
    </location>
</feature>
<feature type="region of interest" description="Disordered" evidence="2">
    <location>
        <begin position="1301"/>
        <end position="1329"/>
    </location>
</feature>